<dbReference type="eggNOG" id="KOG1259">
    <property type="taxonomic scope" value="Eukaryota"/>
</dbReference>
<dbReference type="FunFam" id="3.30.1520.10:FF:000020">
    <property type="entry name" value="nischarin isoform X1"/>
    <property type="match status" value="1"/>
</dbReference>
<keyword evidence="5" id="KW-1185">Reference proteome</keyword>
<dbReference type="OMA" id="WSKNDLC"/>
<dbReference type="Gene3D" id="3.30.1520.10">
    <property type="entry name" value="Phox-like domain"/>
    <property type="match status" value="1"/>
</dbReference>
<evidence type="ECO:0000259" key="3">
    <source>
        <dbReference type="PROSITE" id="PS50195"/>
    </source>
</evidence>
<keyword evidence="1" id="KW-0433">Leucine-rich repeat</keyword>
<dbReference type="InterPro" id="IPR001611">
    <property type="entry name" value="Leu-rich_rpt"/>
</dbReference>
<dbReference type="CDD" id="cd06875">
    <property type="entry name" value="PX_IRAS"/>
    <property type="match status" value="1"/>
</dbReference>
<evidence type="ECO:0000256" key="1">
    <source>
        <dbReference type="ARBA" id="ARBA00022614"/>
    </source>
</evidence>
<dbReference type="GeneTree" id="ENSGT00940000156494"/>
<feature type="domain" description="PX" evidence="3">
    <location>
        <begin position="10"/>
        <end position="120"/>
    </location>
</feature>
<dbReference type="Proteomes" id="UP000018468">
    <property type="component" value="Linkage group LG5"/>
</dbReference>
<dbReference type="EMBL" id="AHAT01020764">
    <property type="status" value="NOT_ANNOTATED_CDS"/>
    <property type="molecule type" value="Genomic_DNA"/>
</dbReference>
<dbReference type="Bgee" id="ENSLOCG00000010609">
    <property type="expression patterns" value="Expressed in heart and 13 other cell types or tissues"/>
</dbReference>
<keyword evidence="2" id="KW-0677">Repeat</keyword>
<dbReference type="InterPro" id="IPR001683">
    <property type="entry name" value="PX_dom"/>
</dbReference>
<dbReference type="PANTHER" id="PTHR15454:SF35">
    <property type="entry name" value="NISCHARIN"/>
    <property type="match status" value="1"/>
</dbReference>
<dbReference type="GO" id="GO:0035091">
    <property type="term" value="F:phosphatidylinositol binding"/>
    <property type="evidence" value="ECO:0007669"/>
    <property type="project" value="InterPro"/>
</dbReference>
<dbReference type="Gene3D" id="3.80.10.10">
    <property type="entry name" value="Ribonuclease Inhibitor"/>
    <property type="match status" value="2"/>
</dbReference>
<dbReference type="SUPFAM" id="SSF52075">
    <property type="entry name" value="Outer arm dynein light chain 1"/>
    <property type="match status" value="1"/>
</dbReference>
<evidence type="ECO:0000313" key="5">
    <source>
        <dbReference type="Proteomes" id="UP000018468"/>
    </source>
</evidence>
<dbReference type="GO" id="GO:0005178">
    <property type="term" value="F:integrin binding"/>
    <property type="evidence" value="ECO:0007669"/>
    <property type="project" value="InterPro"/>
</dbReference>
<dbReference type="Pfam" id="PF25625">
    <property type="entry name" value="PH_NISCH_C"/>
    <property type="match status" value="1"/>
</dbReference>
<dbReference type="STRING" id="7918.ENSLOCP00000013001"/>
<reference evidence="5" key="1">
    <citation type="submission" date="2011-12" db="EMBL/GenBank/DDBJ databases">
        <title>The Draft Genome of Lepisosteus oculatus.</title>
        <authorList>
            <consortium name="The Broad Institute Genome Assembly &amp; Analysis Group"/>
            <consortium name="Computational R&amp;D Group"/>
            <consortium name="and Sequencing Platform"/>
            <person name="Di Palma F."/>
            <person name="Alfoldi J."/>
            <person name="Johnson J."/>
            <person name="Berlin A."/>
            <person name="Gnerre S."/>
            <person name="Jaffe D."/>
            <person name="MacCallum I."/>
            <person name="Young S."/>
            <person name="Walker B.J."/>
            <person name="Lander E.S."/>
            <person name="Lindblad-Toh K."/>
        </authorList>
    </citation>
    <scope>NUCLEOTIDE SEQUENCE [LARGE SCALE GENOMIC DNA]</scope>
</reference>
<reference evidence="4" key="2">
    <citation type="submission" date="2025-08" db="UniProtKB">
        <authorList>
            <consortium name="Ensembl"/>
        </authorList>
    </citation>
    <scope>IDENTIFICATION</scope>
</reference>
<organism evidence="4 5">
    <name type="scientific">Lepisosteus oculatus</name>
    <name type="common">Spotted gar</name>
    <dbReference type="NCBI Taxonomy" id="7918"/>
    <lineage>
        <taxon>Eukaryota</taxon>
        <taxon>Metazoa</taxon>
        <taxon>Chordata</taxon>
        <taxon>Craniata</taxon>
        <taxon>Vertebrata</taxon>
        <taxon>Euteleostomi</taxon>
        <taxon>Actinopterygii</taxon>
        <taxon>Neopterygii</taxon>
        <taxon>Holostei</taxon>
        <taxon>Semionotiformes</taxon>
        <taxon>Lepisosteidae</taxon>
        <taxon>Lepisosteus</taxon>
    </lineage>
</organism>
<reference evidence="4" key="3">
    <citation type="submission" date="2025-09" db="UniProtKB">
        <authorList>
            <consortium name="Ensembl"/>
        </authorList>
    </citation>
    <scope>IDENTIFICATION</scope>
</reference>
<dbReference type="HOGENOM" id="CLU_252294_0_0_1"/>
<dbReference type="SMART" id="SM00365">
    <property type="entry name" value="LRR_SD22"/>
    <property type="match status" value="5"/>
</dbReference>
<dbReference type="InterPro" id="IPR037904">
    <property type="entry name" value="Nischarin_PX"/>
</dbReference>
<evidence type="ECO:0000256" key="2">
    <source>
        <dbReference type="ARBA" id="ARBA00022737"/>
    </source>
</evidence>
<dbReference type="InterPro" id="IPR032675">
    <property type="entry name" value="LRR_dom_sf"/>
</dbReference>
<dbReference type="SUPFAM" id="SSF64268">
    <property type="entry name" value="PX domain"/>
    <property type="match status" value="1"/>
</dbReference>
<dbReference type="PROSITE" id="PS51450">
    <property type="entry name" value="LRR"/>
    <property type="match status" value="5"/>
</dbReference>
<name>W5MX92_LEPOC</name>
<dbReference type="InParanoid" id="W5MX92"/>
<dbReference type="InterPro" id="IPR057714">
    <property type="entry name" value="PH_NISCH_C"/>
</dbReference>
<evidence type="ECO:0000313" key="4">
    <source>
        <dbReference type="Ensembl" id="ENSLOCP00000013001.1"/>
    </source>
</evidence>
<dbReference type="PROSITE" id="PS50195">
    <property type="entry name" value="PX"/>
    <property type="match status" value="1"/>
</dbReference>
<accession>W5MX92</accession>
<dbReference type="Ensembl" id="ENSLOCT00000013029.1">
    <property type="protein sequence ID" value="ENSLOCP00000013001.1"/>
    <property type="gene ID" value="ENSLOCG00000010609.1"/>
</dbReference>
<dbReference type="EMBL" id="AHAT01020763">
    <property type="status" value="NOT_ANNOTATED_CDS"/>
    <property type="molecule type" value="Genomic_DNA"/>
</dbReference>
<dbReference type="SMART" id="SM00312">
    <property type="entry name" value="PX"/>
    <property type="match status" value="1"/>
</dbReference>
<proteinExistence type="predicted"/>
<sequence>FKMESSVFSEDMNEPKKISIVGSELVENYTVYIIEVKVGDHQWTLKHRYSDFHDLHEKLTAEKKIDKNLLPPKKIIGKNSKTLVEKRQKELEAYLQTLLLKFPVVAPKVLSCFLHFHLYEINGITAALAEELFHKGEQLLAAGQVFLLRPMQLYAITQQLRLAKPTCANGDAKADLGHILDFTCRLKYLKIPGSRGTVGTSNIQEHLLPFDLSVFKSLLHIEIAHCDFKQINGLPSLKQTLATMSIHYSASSMKEVLVPEALEFAQWEAEGVASGSPVTAIIPTWKTLTTLDMSHNRISCIDESVKSIPKVEFLDISHNELSVVGNLQHLYNLIHLDLSYNKIAVLEGVHTKVGNIKTLNLAGNLIEDLSGLNKLYSLVNLDLSNNKLAQLHEIKNIGSLPCLEKLSLLNNPLSIIPDYRTKVLAQFWDRASEVCLDSIVTTEKELDTIEVLKAIQKAKAAKDRMSNNEKKLIFPMRQPCSGNSVRSSESATVVASRPSSPSLSPSASSSQEIICKETALDNIKMSTSVDSAIAQECCNYKIEVFEETVEMAPPHYYTRYNFKLFHSFSCCCSGEDRNIWKDYKFTPVLPLSCVSHTATDLDFTAYLTGLISKALWESNQRECHTDKNNGGPKEVRSPCSSDGYFEMDLGEREDKTGCSTSSDVLVEGPEDLDSEVVHITKVHWLYCIKVNKGMRQTTSCVVLTSKLLVVFIITQEEVTTSLQSITDHLNIDLAVPYTEIETVGFYIPEACLSLKIKTCDTWWYFLSDSQSLKEIFCLMSGSNPSLKNSSFGLSYGDVSQKDFISHLLESQEYEEGDIKGAYAAHLLDSAKVPPCNQHTQSIFADFLELEGNSPHSDLFSQVWQSEMEKELFCIPCFLFLSPRYLYIIKVDFFALARTSKDQMPSDSCVKLTKIPLAFVLLDSQQKCASSSALAAHRFHDSHVLQLLTGYKFVTAVFVLPHDNFLFRRLFSHVRSSLRDVKTVAFFQTKNCTKTANSCQLNSTVTKETPECRYSGLYVYPKLFGVVVLKFVSFFFFISLQDLSRPRLTLSLLYPSDPLIQKLSDENQCPFHLSVSPSLHFLASLKGNDLVEFFYNSIAEVENEELKHILWSSVVFYRSPEMEITACIMLSTKALYFVLDNSASQLADQTLAWNWKPDVNKRDFMLSYCFALKMNDLISVNIGLFDQYFRVVGPSADQIISCLTRDSYGTHRFIQQLMTVLSLLEKLPSPEPLEQDFYTEFGNKNRGKMENYELVHSSRVTFIYPSEEEIGDLTYTVAEKMGELHNPQSFNILLYMLVFQVHHCESSELGNKYLLQPKTLILTSSDIFLFDEDYISYPLPEFAKEPPRREKYFLTDARRVRDLDRVLMGYQTYPQALTFVFDDFQSPDMLCNLTMDHFGNELSAVGKKRTGCSNDREVQWCVFVPAADSREKLISLLARQWETLCSRELPVELTG</sequence>
<dbReference type="Pfam" id="PF00787">
    <property type="entry name" value="PX"/>
    <property type="match status" value="1"/>
</dbReference>
<dbReference type="FunFam" id="3.80.10.10:FF:000468">
    <property type="entry name" value="nischarin isoform X2"/>
    <property type="match status" value="1"/>
</dbReference>
<dbReference type="InterPro" id="IPR036871">
    <property type="entry name" value="PX_dom_sf"/>
</dbReference>
<protein>
    <submittedName>
        <fullName evidence="4">Nischarin</fullName>
    </submittedName>
</protein>
<dbReference type="PANTHER" id="PTHR15454">
    <property type="entry name" value="NISCHARIN RELATED"/>
    <property type="match status" value="1"/>
</dbReference>
<dbReference type="GO" id="GO:0005737">
    <property type="term" value="C:cytoplasm"/>
    <property type="evidence" value="ECO:0000318"/>
    <property type="project" value="GO_Central"/>
</dbReference>